<dbReference type="EMBL" id="FOOG01000008">
    <property type="protein sequence ID" value="SFF76362.1"/>
    <property type="molecule type" value="Genomic_DNA"/>
</dbReference>
<dbReference type="Proteomes" id="UP000198897">
    <property type="component" value="Unassembled WGS sequence"/>
</dbReference>
<dbReference type="SUPFAM" id="SSF47928">
    <property type="entry name" value="N-terminal domain of the delta subunit of the F1F0-ATP synthase"/>
    <property type="match status" value="1"/>
</dbReference>
<dbReference type="OrthoDB" id="9802471at2"/>
<feature type="coiled-coil region" evidence="9">
    <location>
        <begin position="17"/>
        <end position="44"/>
    </location>
</feature>
<proteinExistence type="inferred from homology"/>
<keyword evidence="5 8" id="KW-0472">Membrane</keyword>
<dbReference type="Pfam" id="PF00213">
    <property type="entry name" value="OSCP"/>
    <property type="match status" value="1"/>
</dbReference>
<evidence type="ECO:0000313" key="10">
    <source>
        <dbReference type="EMBL" id="SFF76362.1"/>
    </source>
</evidence>
<dbReference type="InterPro" id="IPR020781">
    <property type="entry name" value="ATPase_OSCP/d_CS"/>
</dbReference>
<gene>
    <name evidence="8" type="primary">atpH</name>
    <name evidence="10" type="ORF">SAMN05216353_10877</name>
</gene>
<dbReference type="PROSITE" id="PS00389">
    <property type="entry name" value="ATPASE_DELTA"/>
    <property type="match status" value="1"/>
</dbReference>
<evidence type="ECO:0000256" key="8">
    <source>
        <dbReference type="HAMAP-Rule" id="MF_01416"/>
    </source>
</evidence>
<keyword evidence="9" id="KW-0175">Coiled coil</keyword>
<keyword evidence="2 8" id="KW-0813">Transport</keyword>
<evidence type="ECO:0000256" key="2">
    <source>
        <dbReference type="ARBA" id="ARBA00022448"/>
    </source>
</evidence>
<keyword evidence="4 8" id="KW-0406">Ion transport</keyword>
<dbReference type="GO" id="GO:0005886">
    <property type="term" value="C:plasma membrane"/>
    <property type="evidence" value="ECO:0007669"/>
    <property type="project" value="UniProtKB-SubCell"/>
</dbReference>
<dbReference type="GO" id="GO:0046933">
    <property type="term" value="F:proton-transporting ATP synthase activity, rotational mechanism"/>
    <property type="evidence" value="ECO:0007669"/>
    <property type="project" value="UniProtKB-UniRule"/>
</dbReference>
<evidence type="ECO:0000256" key="5">
    <source>
        <dbReference type="ARBA" id="ARBA00023136"/>
    </source>
</evidence>
<name>A0A1I2LAF1_9BACI</name>
<evidence type="ECO:0000256" key="7">
    <source>
        <dbReference type="ARBA" id="ARBA00023310"/>
    </source>
</evidence>
<evidence type="ECO:0000256" key="4">
    <source>
        <dbReference type="ARBA" id="ARBA00023065"/>
    </source>
</evidence>
<evidence type="ECO:0000256" key="1">
    <source>
        <dbReference type="ARBA" id="ARBA00004370"/>
    </source>
</evidence>
<keyword evidence="7 8" id="KW-0066">ATP synthesis</keyword>
<evidence type="ECO:0000256" key="6">
    <source>
        <dbReference type="ARBA" id="ARBA00023196"/>
    </source>
</evidence>
<sequence length="182" mass="20971">MSQTIIARRYADALFQLGQEHLKLEQLETELRELQEVFRNNEQLYTFLKHPRISVDQKKQLIHKSFLSYSAEVVNTLKLLVDRHREDIISEMITHFLTMMSDAKGVAEADVYSVRELSKSEKKRISETFAPKVGKRSLNLNNIVDPSILGGIRVRIGNRIFDGSVSGKLSRMERKLVSANKR</sequence>
<comment type="function">
    <text evidence="8">F(1)F(0) ATP synthase produces ATP from ADP in the presence of a proton or sodium gradient. F-type ATPases consist of two structural domains, F(1) containing the extramembraneous catalytic core and F(0) containing the membrane proton channel, linked together by a central stalk and a peripheral stalk. During catalysis, ATP synthesis in the catalytic domain of F(1) is coupled via a rotary mechanism of the central stalk subunits to proton translocation.</text>
</comment>
<dbReference type="NCBIfam" id="TIGR01145">
    <property type="entry name" value="ATP_synt_delta"/>
    <property type="match status" value="1"/>
</dbReference>
<dbReference type="Gene3D" id="1.10.520.20">
    <property type="entry name" value="N-terminal domain of the delta subunit of the F1F0-ATP synthase"/>
    <property type="match status" value="1"/>
</dbReference>
<dbReference type="HAMAP" id="MF_01416">
    <property type="entry name" value="ATP_synth_delta_bact"/>
    <property type="match status" value="1"/>
</dbReference>
<dbReference type="NCBIfam" id="NF004403">
    <property type="entry name" value="PRK05758.2-4"/>
    <property type="match status" value="1"/>
</dbReference>
<keyword evidence="11" id="KW-1185">Reference proteome</keyword>
<dbReference type="PANTHER" id="PTHR11910">
    <property type="entry name" value="ATP SYNTHASE DELTA CHAIN"/>
    <property type="match status" value="1"/>
</dbReference>
<dbReference type="PRINTS" id="PR00125">
    <property type="entry name" value="ATPASEDELTA"/>
</dbReference>
<dbReference type="RefSeq" id="WP_089751322.1">
    <property type="nucleotide sequence ID" value="NZ_FOOG01000008.1"/>
</dbReference>
<accession>A0A1I2LAF1</accession>
<keyword evidence="6 8" id="KW-0139">CF(1)</keyword>
<evidence type="ECO:0000313" key="11">
    <source>
        <dbReference type="Proteomes" id="UP000198897"/>
    </source>
</evidence>
<evidence type="ECO:0000256" key="9">
    <source>
        <dbReference type="SAM" id="Coils"/>
    </source>
</evidence>
<evidence type="ECO:0000256" key="3">
    <source>
        <dbReference type="ARBA" id="ARBA00022781"/>
    </source>
</evidence>
<comment type="function">
    <text evidence="8">This protein is part of the stalk that links CF(0) to CF(1). It either transmits conformational changes from CF(0) to CF(1) or is implicated in proton conduction.</text>
</comment>
<dbReference type="InterPro" id="IPR026015">
    <property type="entry name" value="ATP_synth_OSCP/delta_N_sf"/>
</dbReference>
<keyword evidence="8" id="KW-1003">Cell membrane</keyword>
<comment type="subcellular location">
    <subcellularLocation>
        <location evidence="8">Cell membrane</location>
        <topology evidence="8">Peripheral membrane protein</topology>
    </subcellularLocation>
    <subcellularLocation>
        <location evidence="1">Membrane</location>
    </subcellularLocation>
</comment>
<dbReference type="AlphaFoldDB" id="A0A1I2LAF1"/>
<organism evidence="10 11">
    <name type="scientific">Halobacillus alkaliphilus</name>
    <dbReference type="NCBI Taxonomy" id="396056"/>
    <lineage>
        <taxon>Bacteria</taxon>
        <taxon>Bacillati</taxon>
        <taxon>Bacillota</taxon>
        <taxon>Bacilli</taxon>
        <taxon>Bacillales</taxon>
        <taxon>Bacillaceae</taxon>
        <taxon>Halobacillus</taxon>
    </lineage>
</organism>
<keyword evidence="3 8" id="KW-0375">Hydrogen ion transport</keyword>
<protein>
    <recommendedName>
        <fullName evidence="8">ATP synthase subunit delta</fullName>
    </recommendedName>
    <alternativeName>
        <fullName evidence="8">ATP synthase F(1) sector subunit delta</fullName>
    </alternativeName>
    <alternativeName>
        <fullName evidence="8">F-type ATPase subunit delta</fullName>
        <shortName evidence="8">F-ATPase subunit delta</shortName>
    </alternativeName>
</protein>
<dbReference type="GO" id="GO:0045259">
    <property type="term" value="C:proton-transporting ATP synthase complex"/>
    <property type="evidence" value="ECO:0007669"/>
    <property type="project" value="UniProtKB-KW"/>
</dbReference>
<comment type="similarity">
    <text evidence="8">Belongs to the ATPase delta chain family.</text>
</comment>
<dbReference type="InterPro" id="IPR000711">
    <property type="entry name" value="ATPase_OSCP/dsu"/>
</dbReference>
<reference evidence="11" key="1">
    <citation type="submission" date="2016-10" db="EMBL/GenBank/DDBJ databases">
        <authorList>
            <person name="Varghese N."/>
            <person name="Submissions S."/>
        </authorList>
    </citation>
    <scope>NUCLEOTIDE SEQUENCE [LARGE SCALE GENOMIC DNA]</scope>
    <source>
        <strain evidence="11">FP5</strain>
    </source>
</reference>